<sequence length="185" mass="19088">MAFPTSNLSLSSVCSAYSVAPASMNGLRGKTCYDPSNNPTTVPATGPFQLLATFGGKTVLPGVFTLDPQDAEDGPTPGPNGFGTLDGHVGFNNATYTMSNGKVTSLTLTFYANNTGNIGSIQGFTAQILADGASVGSYTNPGTYTASMNATSTVEIDAQFDIVEDPLAVNPQLQIQYNVTPSGLQ</sequence>
<name>A0A6C0B2S8_9ZZZZ</name>
<dbReference type="AlphaFoldDB" id="A0A6C0B2S8"/>
<evidence type="ECO:0000313" key="1">
    <source>
        <dbReference type="EMBL" id="QHS86114.1"/>
    </source>
</evidence>
<organism evidence="1">
    <name type="scientific">viral metagenome</name>
    <dbReference type="NCBI Taxonomy" id="1070528"/>
    <lineage>
        <taxon>unclassified sequences</taxon>
        <taxon>metagenomes</taxon>
        <taxon>organismal metagenomes</taxon>
    </lineage>
</organism>
<proteinExistence type="predicted"/>
<accession>A0A6C0B2S8</accession>
<dbReference type="EMBL" id="MN739051">
    <property type="protein sequence ID" value="QHS86114.1"/>
    <property type="molecule type" value="Genomic_DNA"/>
</dbReference>
<reference evidence="1" key="1">
    <citation type="journal article" date="2020" name="Nature">
        <title>Giant virus diversity and host interactions through global metagenomics.</title>
        <authorList>
            <person name="Schulz F."/>
            <person name="Roux S."/>
            <person name="Paez-Espino D."/>
            <person name="Jungbluth S."/>
            <person name="Walsh D.A."/>
            <person name="Denef V.J."/>
            <person name="McMahon K.D."/>
            <person name="Konstantinidis K.T."/>
            <person name="Eloe-Fadrosh E.A."/>
            <person name="Kyrpides N.C."/>
            <person name="Woyke T."/>
        </authorList>
    </citation>
    <scope>NUCLEOTIDE SEQUENCE</scope>
    <source>
        <strain evidence="1">GVMAG-M-3300009185-7</strain>
    </source>
</reference>
<protein>
    <submittedName>
        <fullName evidence="1">Uncharacterized protein</fullName>
    </submittedName>
</protein>